<evidence type="ECO:0000259" key="5">
    <source>
        <dbReference type="Pfam" id="PF22600"/>
    </source>
</evidence>
<protein>
    <submittedName>
        <fullName evidence="7">Uncharacterized protein</fullName>
    </submittedName>
</protein>
<evidence type="ECO:0000256" key="2">
    <source>
        <dbReference type="ARBA" id="ARBA00022842"/>
    </source>
</evidence>
<name>A0A6S7ZK88_9STRA</name>
<dbReference type="InterPro" id="IPR054708">
    <property type="entry name" value="MTPAP-like_central"/>
</dbReference>
<evidence type="ECO:0000256" key="3">
    <source>
        <dbReference type="SAM" id="MobiDB-lite"/>
    </source>
</evidence>
<feature type="domain" description="Poly(A) RNA polymerase mitochondrial-like central palm" evidence="5">
    <location>
        <begin position="365"/>
        <end position="553"/>
    </location>
</feature>
<dbReference type="EMBL" id="HBIN01001864">
    <property type="protein sequence ID" value="CAE0430823.1"/>
    <property type="molecule type" value="Transcribed_RNA"/>
</dbReference>
<dbReference type="InterPro" id="IPR043519">
    <property type="entry name" value="NT_sf"/>
</dbReference>
<dbReference type="GO" id="GO:0046872">
    <property type="term" value="F:metal ion binding"/>
    <property type="evidence" value="ECO:0007669"/>
    <property type="project" value="UniProtKB-KW"/>
</dbReference>
<evidence type="ECO:0000313" key="6">
    <source>
        <dbReference type="EMBL" id="CAE0430823.1"/>
    </source>
</evidence>
<dbReference type="SUPFAM" id="SSF81301">
    <property type="entry name" value="Nucleotidyltransferase"/>
    <property type="match status" value="1"/>
</dbReference>
<feature type="region of interest" description="Disordered" evidence="3">
    <location>
        <begin position="248"/>
        <end position="294"/>
    </location>
</feature>
<dbReference type="InterPro" id="IPR045862">
    <property type="entry name" value="Trf4-like"/>
</dbReference>
<evidence type="ECO:0000313" key="7">
    <source>
        <dbReference type="EMBL" id="CAE0430824.1"/>
    </source>
</evidence>
<dbReference type="GO" id="GO:1990817">
    <property type="term" value="F:poly(A) RNA polymerase activity"/>
    <property type="evidence" value="ECO:0007669"/>
    <property type="project" value="InterPro"/>
</dbReference>
<keyword evidence="1" id="KW-0479">Metal-binding</keyword>
<dbReference type="InterPro" id="IPR002058">
    <property type="entry name" value="PAP_assoc"/>
</dbReference>
<feature type="domain" description="PAP-associated" evidence="4">
    <location>
        <begin position="685"/>
        <end position="713"/>
    </location>
</feature>
<proteinExistence type="predicted"/>
<evidence type="ECO:0000259" key="4">
    <source>
        <dbReference type="Pfam" id="PF03828"/>
    </source>
</evidence>
<dbReference type="EMBL" id="HBIN01001866">
    <property type="protein sequence ID" value="CAE0430824.1"/>
    <property type="molecule type" value="Transcribed_RNA"/>
</dbReference>
<dbReference type="GO" id="GO:0043634">
    <property type="term" value="P:polyadenylation-dependent ncRNA catabolic process"/>
    <property type="evidence" value="ECO:0007669"/>
    <property type="project" value="TreeGrafter"/>
</dbReference>
<organism evidence="7">
    <name type="scientific">Aplanochytrium stocchinoi</name>
    <dbReference type="NCBI Taxonomy" id="215587"/>
    <lineage>
        <taxon>Eukaryota</taxon>
        <taxon>Sar</taxon>
        <taxon>Stramenopiles</taxon>
        <taxon>Bigyra</taxon>
        <taxon>Labyrinthulomycetes</taxon>
        <taxon>Thraustochytrida</taxon>
        <taxon>Thraustochytriidae</taxon>
        <taxon>Aplanochytrium</taxon>
    </lineage>
</organism>
<keyword evidence="2" id="KW-0460">Magnesium</keyword>
<dbReference type="GO" id="GO:0003729">
    <property type="term" value="F:mRNA binding"/>
    <property type="evidence" value="ECO:0007669"/>
    <property type="project" value="TreeGrafter"/>
</dbReference>
<accession>A0A6S7ZK88</accession>
<dbReference type="Gene3D" id="3.30.460.10">
    <property type="entry name" value="Beta Polymerase, domain 2"/>
    <property type="match status" value="1"/>
</dbReference>
<feature type="compositionally biased region" description="Basic residues" evidence="3">
    <location>
        <begin position="255"/>
        <end position="266"/>
    </location>
</feature>
<dbReference type="SUPFAM" id="SSF81631">
    <property type="entry name" value="PAP/OAS1 substrate-binding domain"/>
    <property type="match status" value="1"/>
</dbReference>
<feature type="compositionally biased region" description="Basic and acidic residues" evidence="3">
    <location>
        <begin position="275"/>
        <end position="293"/>
    </location>
</feature>
<dbReference type="PANTHER" id="PTHR23092:SF15">
    <property type="entry name" value="INACTIVE NON-CANONICAL POLY(A) RNA POLYMERASE PROTEIN TRF4-2-RELATED"/>
    <property type="match status" value="1"/>
</dbReference>
<reference evidence="7" key="1">
    <citation type="submission" date="2021-01" db="EMBL/GenBank/DDBJ databases">
        <authorList>
            <person name="Corre E."/>
            <person name="Pelletier E."/>
            <person name="Niang G."/>
            <person name="Scheremetjew M."/>
            <person name="Finn R."/>
            <person name="Kale V."/>
            <person name="Holt S."/>
            <person name="Cochrane G."/>
            <person name="Meng A."/>
            <person name="Brown T."/>
            <person name="Cohen L."/>
        </authorList>
    </citation>
    <scope>NUCLEOTIDE SEQUENCE</scope>
    <source>
        <strain evidence="7">GSBS06</strain>
    </source>
</reference>
<dbReference type="PANTHER" id="PTHR23092">
    <property type="entry name" value="POLY(A) RNA POLYMERASE"/>
    <property type="match status" value="1"/>
</dbReference>
<dbReference type="GO" id="GO:0031123">
    <property type="term" value="P:RNA 3'-end processing"/>
    <property type="evidence" value="ECO:0007669"/>
    <property type="project" value="TreeGrafter"/>
</dbReference>
<gene>
    <name evidence="6" type="ORF">ASTO00021_LOCUS1179</name>
    <name evidence="7" type="ORF">ASTO00021_LOCUS1180</name>
</gene>
<dbReference type="Pfam" id="PF22600">
    <property type="entry name" value="MTPAP-like_central"/>
    <property type="match status" value="1"/>
</dbReference>
<dbReference type="GO" id="GO:0005730">
    <property type="term" value="C:nucleolus"/>
    <property type="evidence" value="ECO:0007669"/>
    <property type="project" value="TreeGrafter"/>
</dbReference>
<evidence type="ECO:0000256" key="1">
    <source>
        <dbReference type="ARBA" id="ARBA00022723"/>
    </source>
</evidence>
<dbReference type="AlphaFoldDB" id="A0A6S7ZK88"/>
<sequence length="809" mass="91771">MTAVSSVQSRLRRKALARRQNVAAQQPPFSKVLRAWLVKARHNRACSQNHELLMQVQEEWTKGIITQDQIQERVRGIVVQSEKIPDVVKPDPKMTYYRETRSSDGKWCQLSTRSGGYIEIIISQIQPEICDVSNSSKQMIAYYLVFGSSSEAILFHLGLIERLKTERGAESSTPIIGYNSLENAEIVQASEDASLYDRYRYIVAEQKYVKNRLDRAVRTCQHCFRLKHGGKMTEIEALLKSIEGSSIKQSDTKMKTKKKKKKKKKKAETNNNVNADRKTSDDDHALKASKKQDTLQQTMITETANDKIIEAETVATPAPEEHINKIKFKPLCQQDCKIIGKYFRVSPSEIKLHMVRPAEYQLSAEMYDLCRGLSNLVKLNEESKRVIIQKTELVIKTVFPCAKLHLFGSYASSLQLPSSDVDCFYFHGGGEAGFMSCEAMNVASMKGHGSSSTGTGKHASDWGVPRCSMYLPVVQQLELLRRELWYQPWVKRVTLVSSAMPVLRLEVCAFIADVDTEDKSTTHLCGKCFTMDVSCGHTPGHSSFHSTQLLQAYSCKHRQFRALTIILKKLLYDKGLNDPFRGGLGSFPLSLLVIAFLKYKSKQDAIISTLNKDISCQRVGEKKIRSPDTKTADPLYKSGQNGAYRHLRSSPNMVASHHVRRTKENLVPIYNELCYTGLWNDHKFGPLFLEFLDFYGNRFDARTTGVSVRGEDVQYYLLPRNVFPPSPLVIDNPFWIGKNLASGTFKFSLVQQTFRDCHKVLQEALVGYRTTGNPSSILREIFTFKWGHASKRLLMTAMKKNKCKTILNN</sequence>
<dbReference type="GO" id="GO:0031499">
    <property type="term" value="C:TRAMP complex"/>
    <property type="evidence" value="ECO:0007669"/>
    <property type="project" value="TreeGrafter"/>
</dbReference>
<dbReference type="Pfam" id="PF03828">
    <property type="entry name" value="PAP_assoc"/>
    <property type="match status" value="1"/>
</dbReference>
<dbReference type="Gene3D" id="1.10.1410.10">
    <property type="match status" value="1"/>
</dbReference>